<keyword evidence="7" id="KW-0630">Potassium</keyword>
<evidence type="ECO:0000256" key="3">
    <source>
        <dbReference type="ARBA" id="ARBA00022538"/>
    </source>
</evidence>
<dbReference type="GO" id="GO:0001508">
    <property type="term" value="P:action potential"/>
    <property type="evidence" value="ECO:0007669"/>
    <property type="project" value="TreeGrafter"/>
</dbReference>
<dbReference type="PANTHER" id="PTHR11537:SF105">
    <property type="entry name" value="POTASSIUM VOLTAGE-GATED CHANNEL PROTEIN SHAL"/>
    <property type="match status" value="1"/>
</dbReference>
<dbReference type="Gene3D" id="1.10.287.70">
    <property type="match status" value="1"/>
</dbReference>
<dbReference type="KEGG" id="shx:MS3_00006417"/>
<reference evidence="14" key="3">
    <citation type="submission" date="2021-06" db="EMBL/GenBank/DDBJ databases">
        <title>Chromosome-level genome assembly for S. haematobium.</title>
        <authorList>
            <person name="Stroehlein A.J."/>
        </authorList>
    </citation>
    <scope>NUCLEOTIDE SEQUENCE</scope>
</reference>
<dbReference type="EMBL" id="AMPZ03000004">
    <property type="protein sequence ID" value="KAH9585026.1"/>
    <property type="molecule type" value="Genomic_DNA"/>
</dbReference>
<name>A0A922IQP6_SCHHA</name>
<keyword evidence="6" id="KW-0851">Voltage-gated channel</keyword>
<dbReference type="OrthoDB" id="433309at2759"/>
<evidence type="ECO:0000256" key="2">
    <source>
        <dbReference type="ARBA" id="ARBA00022448"/>
    </source>
</evidence>
<dbReference type="GO" id="GO:0005249">
    <property type="term" value="F:voltage-gated potassium channel activity"/>
    <property type="evidence" value="ECO:0007669"/>
    <property type="project" value="InterPro"/>
</dbReference>
<dbReference type="SUPFAM" id="SSF81324">
    <property type="entry name" value="Voltage-gated potassium channels"/>
    <property type="match status" value="1"/>
</dbReference>
<feature type="transmembrane region" description="Helical" evidence="12">
    <location>
        <begin position="328"/>
        <end position="349"/>
    </location>
</feature>
<dbReference type="InterPro" id="IPR005821">
    <property type="entry name" value="Ion_trans_dom"/>
</dbReference>
<dbReference type="FunFam" id="1.20.120.350:FF:000081">
    <property type="entry name" value="Predicted protein"/>
    <property type="match status" value="1"/>
</dbReference>
<evidence type="ECO:0000256" key="12">
    <source>
        <dbReference type="SAM" id="Phobius"/>
    </source>
</evidence>
<feature type="transmembrane region" description="Helical" evidence="12">
    <location>
        <begin position="285"/>
        <end position="307"/>
    </location>
</feature>
<accession>A0A922IQP6</accession>
<dbReference type="GO" id="GO:0008076">
    <property type="term" value="C:voltage-gated potassium channel complex"/>
    <property type="evidence" value="ECO:0007669"/>
    <property type="project" value="InterPro"/>
</dbReference>
<dbReference type="PANTHER" id="PTHR11537">
    <property type="entry name" value="VOLTAGE-GATED POTASSIUM CHANNEL"/>
    <property type="match status" value="1"/>
</dbReference>
<keyword evidence="2" id="KW-0813">Transport</keyword>
<keyword evidence="15" id="KW-1185">Reference proteome</keyword>
<reference evidence="14" key="1">
    <citation type="journal article" date="2012" name="Nat. Genet.">
        <title>Whole-genome sequence of Schistosoma haematobium.</title>
        <authorList>
            <person name="Young N.D."/>
            <person name="Jex A.R."/>
            <person name="Li B."/>
            <person name="Liu S."/>
            <person name="Yang L."/>
            <person name="Xiong Z."/>
            <person name="Li Y."/>
            <person name="Cantacessi C."/>
            <person name="Hall R.S."/>
            <person name="Xu X."/>
            <person name="Chen F."/>
            <person name="Wu X."/>
            <person name="Zerlotini A."/>
            <person name="Oliveira G."/>
            <person name="Hofmann A."/>
            <person name="Zhang G."/>
            <person name="Fang X."/>
            <person name="Kang Y."/>
            <person name="Campbell B.E."/>
            <person name="Loukas A."/>
            <person name="Ranganathan S."/>
            <person name="Rollinson D."/>
            <person name="Rinaldi G."/>
            <person name="Brindley P.J."/>
            <person name="Yang H."/>
            <person name="Wang J."/>
            <person name="Wang J."/>
            <person name="Gasser R.B."/>
        </authorList>
    </citation>
    <scope>NUCLEOTIDE SEQUENCE</scope>
</reference>
<keyword evidence="5" id="KW-0631">Potassium channel</keyword>
<dbReference type="Gene3D" id="1.20.120.350">
    <property type="entry name" value="Voltage-gated potassium channels. Chain C"/>
    <property type="match status" value="1"/>
</dbReference>
<dbReference type="InterPro" id="IPR003131">
    <property type="entry name" value="T1-type_BTB"/>
</dbReference>
<feature type="transmembrane region" description="Helical" evidence="12">
    <location>
        <begin position="389"/>
        <end position="410"/>
    </location>
</feature>
<dbReference type="PRINTS" id="PR00169">
    <property type="entry name" value="KCHANNEL"/>
</dbReference>
<organism evidence="14 15">
    <name type="scientific">Schistosoma haematobium</name>
    <name type="common">Blood fluke</name>
    <dbReference type="NCBI Taxonomy" id="6185"/>
    <lineage>
        <taxon>Eukaryota</taxon>
        <taxon>Metazoa</taxon>
        <taxon>Spiralia</taxon>
        <taxon>Lophotrochozoa</taxon>
        <taxon>Platyhelminthes</taxon>
        <taxon>Trematoda</taxon>
        <taxon>Digenea</taxon>
        <taxon>Strigeidida</taxon>
        <taxon>Schistosomatoidea</taxon>
        <taxon>Schistosomatidae</taxon>
        <taxon>Schistosoma</taxon>
    </lineage>
</organism>
<dbReference type="AlphaFoldDB" id="A0A922IQP6"/>
<reference evidence="14" key="2">
    <citation type="journal article" date="2019" name="Gigascience">
        <title>High-quality Schistosoma haematobium genome achieved by single-molecule and long-range sequencing.</title>
        <authorList>
            <person name="Stroehlein A.J."/>
            <person name="Korhonen P.K."/>
            <person name="Chong T.M."/>
            <person name="Lim Y.L."/>
            <person name="Chan K.G."/>
            <person name="Webster B."/>
            <person name="Rollinson D."/>
            <person name="Brindley P.J."/>
            <person name="Gasser R.B."/>
            <person name="Young N.D."/>
        </authorList>
    </citation>
    <scope>NUCLEOTIDE SEQUENCE</scope>
</reference>
<dbReference type="InterPro" id="IPR003975">
    <property type="entry name" value="K_chnl_volt-dep_Kv4"/>
</dbReference>
<dbReference type="FunFam" id="1.10.287.70:FF:000028">
    <property type="entry name" value="potassium voltage-gated channel subfamily D member 3"/>
    <property type="match status" value="1"/>
</dbReference>
<dbReference type="GeneID" id="24595322"/>
<proteinExistence type="predicted"/>
<evidence type="ECO:0000256" key="6">
    <source>
        <dbReference type="ARBA" id="ARBA00022882"/>
    </source>
</evidence>
<dbReference type="InterPro" id="IPR028325">
    <property type="entry name" value="VG_K_chnl"/>
</dbReference>
<evidence type="ECO:0000256" key="5">
    <source>
        <dbReference type="ARBA" id="ARBA00022826"/>
    </source>
</evidence>
<evidence type="ECO:0000313" key="15">
    <source>
        <dbReference type="Proteomes" id="UP000471633"/>
    </source>
</evidence>
<dbReference type="InterPro" id="IPR011333">
    <property type="entry name" value="SKP1/BTB/POZ_sf"/>
</dbReference>
<dbReference type="CTD" id="24595322"/>
<feature type="domain" description="BTB" evidence="13">
    <location>
        <begin position="41"/>
        <end position="141"/>
    </location>
</feature>
<evidence type="ECO:0000256" key="9">
    <source>
        <dbReference type="ARBA" id="ARBA00023065"/>
    </source>
</evidence>
<evidence type="ECO:0000256" key="4">
    <source>
        <dbReference type="ARBA" id="ARBA00022692"/>
    </source>
</evidence>
<comment type="subcellular location">
    <subcellularLocation>
        <location evidence="1">Membrane</location>
        <topology evidence="1">Multi-pass membrane protein</topology>
    </subcellularLocation>
</comment>
<comment type="caution">
    <text evidence="14">The sequence shown here is derived from an EMBL/GenBank/DDBJ whole genome shotgun (WGS) entry which is preliminary data.</text>
</comment>
<evidence type="ECO:0000259" key="13">
    <source>
        <dbReference type="SMART" id="SM00225"/>
    </source>
</evidence>
<dbReference type="Pfam" id="PF02214">
    <property type="entry name" value="BTB_2"/>
    <property type="match status" value="1"/>
</dbReference>
<keyword evidence="4 12" id="KW-0812">Transmembrane</keyword>
<evidence type="ECO:0000313" key="14">
    <source>
        <dbReference type="EMBL" id="KAH9585026.1"/>
    </source>
</evidence>
<dbReference type="SMART" id="SM00225">
    <property type="entry name" value="BTB"/>
    <property type="match status" value="1"/>
</dbReference>
<dbReference type="InterPro" id="IPR027359">
    <property type="entry name" value="Volt_channel_dom_sf"/>
</dbReference>
<dbReference type="CDD" id="cd18380">
    <property type="entry name" value="BTB_POZ_Kv4_KCND"/>
    <property type="match status" value="1"/>
</dbReference>
<dbReference type="SUPFAM" id="SSF54695">
    <property type="entry name" value="POZ domain"/>
    <property type="match status" value="1"/>
</dbReference>
<dbReference type="InterPro" id="IPR000210">
    <property type="entry name" value="BTB/POZ_dom"/>
</dbReference>
<dbReference type="Pfam" id="PF00520">
    <property type="entry name" value="Ion_trans"/>
    <property type="match status" value="1"/>
</dbReference>
<dbReference type="PRINTS" id="PR01497">
    <property type="entry name" value="SHALCHANNEL"/>
</dbReference>
<dbReference type="InterPro" id="IPR003968">
    <property type="entry name" value="K_chnl_volt-dep_Kv"/>
</dbReference>
<evidence type="ECO:0000256" key="7">
    <source>
        <dbReference type="ARBA" id="ARBA00022958"/>
    </source>
</evidence>
<dbReference type="PRINTS" id="PR01491">
    <property type="entry name" value="KVCHANNEL"/>
</dbReference>
<sequence length="503" mass="58194">MVSEISWQLLKQATILGLAPVLCNEVDLLDLSRQTNKVSDKKIIINVSGVHFELTESLVQRYPSTLLGSVEREYFYDNINNEYFFDRDPELFRYILTYYQHGKLHFPKNICISAFENELKYFSILSDNLSDCCYESFIDHSKDIEQRLEDDKKTFAQYKSLTVNNNVKFREKLWTMFENPEENSAAYMIYYTTGFFIIISVLSNMAETIPYTDDKLKDVFPLRTYGDKYANIFFCIDTACVLIFTIEYISRLYASPSRCKYMRSVMAIIDLTAVLPYYISLIVPAGLQFSGSLVTLRVFRVFRIFKFSRHSQGLRILGYTLKSCAEELGFLLFSLTLVVIIFATVIYYIEKFDENSSFYSIPDASWYTIVTMTTLGYGDMIPSTVLGKIIGSICSLCGVLVIALPVPVIVSNFSRIYQRKQRANKQVMRQSLRVANELSRTSQPIYNQTRMSKANISTHMRLKPLSSKSNYRISHNFIEHGSTTQTTLRALANWSRRRTRLRS</sequence>
<keyword evidence="8 12" id="KW-1133">Transmembrane helix</keyword>
<keyword evidence="10 12" id="KW-0472">Membrane</keyword>
<protein>
    <recommendedName>
        <fullName evidence="13">BTB domain-containing protein</fullName>
    </recommendedName>
</protein>
<dbReference type="RefSeq" id="XP_012799380.2">
    <property type="nucleotide sequence ID" value="XM_012943926.2"/>
</dbReference>
<keyword evidence="9" id="KW-0406">Ion transport</keyword>
<gene>
    <name evidence="14" type="ORF">MS3_00006417</name>
</gene>
<feature type="transmembrane region" description="Helical" evidence="12">
    <location>
        <begin position="229"/>
        <end position="249"/>
    </location>
</feature>
<dbReference type="Gene3D" id="3.30.710.10">
    <property type="entry name" value="Potassium Channel Kv1.1, Chain A"/>
    <property type="match status" value="1"/>
</dbReference>
<evidence type="ECO:0000256" key="1">
    <source>
        <dbReference type="ARBA" id="ARBA00004141"/>
    </source>
</evidence>
<feature type="transmembrane region" description="Helical" evidence="12">
    <location>
        <begin position="188"/>
        <end position="209"/>
    </location>
</feature>
<reference evidence="14" key="4">
    <citation type="journal article" date="2022" name="PLoS Pathog.">
        <title>Chromosome-level genome of Schistosoma haematobium underpins genome-wide explorations of molecular variation.</title>
        <authorList>
            <person name="Stroehlein A.J."/>
            <person name="Korhonen P.K."/>
            <person name="Lee V.V."/>
            <person name="Ralph S.A."/>
            <person name="Mentink-Kane M."/>
            <person name="You H."/>
            <person name="McManus D.P."/>
            <person name="Tchuente L.T."/>
            <person name="Stothard J.R."/>
            <person name="Kaur P."/>
            <person name="Dudchenko O."/>
            <person name="Aiden E.L."/>
            <person name="Yang B."/>
            <person name="Yang H."/>
            <person name="Emery A.M."/>
            <person name="Webster B.L."/>
            <person name="Brindley P.J."/>
            <person name="Rollinson D."/>
            <person name="Chang B.C.H."/>
            <person name="Gasser R.B."/>
            <person name="Young N.D."/>
        </authorList>
    </citation>
    <scope>NUCLEOTIDE SEQUENCE</scope>
</reference>
<keyword evidence="3" id="KW-0633">Potassium transport</keyword>
<dbReference type="GO" id="GO:0051260">
    <property type="term" value="P:protein homooligomerization"/>
    <property type="evidence" value="ECO:0007669"/>
    <property type="project" value="InterPro"/>
</dbReference>
<keyword evidence="11" id="KW-0407">Ion channel</keyword>
<evidence type="ECO:0000256" key="10">
    <source>
        <dbReference type="ARBA" id="ARBA00023136"/>
    </source>
</evidence>
<evidence type="ECO:0000256" key="11">
    <source>
        <dbReference type="ARBA" id="ARBA00023303"/>
    </source>
</evidence>
<dbReference type="FunFam" id="3.30.710.10:FF:000152">
    <property type="entry name" value="Predicted protein"/>
    <property type="match status" value="1"/>
</dbReference>
<evidence type="ECO:0000256" key="8">
    <source>
        <dbReference type="ARBA" id="ARBA00022989"/>
    </source>
</evidence>
<dbReference type="Proteomes" id="UP000471633">
    <property type="component" value="Unassembled WGS sequence"/>
</dbReference>